<feature type="chain" id="PRO_5043664513" evidence="1">
    <location>
        <begin position="22"/>
        <end position="87"/>
    </location>
</feature>
<keyword evidence="3" id="KW-1185">Reference proteome</keyword>
<dbReference type="EMBL" id="JANEYG010000047">
    <property type="protein sequence ID" value="KAJ8915968.1"/>
    <property type="molecule type" value="Genomic_DNA"/>
</dbReference>
<keyword evidence="1" id="KW-0732">Signal</keyword>
<accession>A0AAV8VNZ8</accession>
<evidence type="ECO:0000256" key="1">
    <source>
        <dbReference type="SAM" id="SignalP"/>
    </source>
</evidence>
<proteinExistence type="predicted"/>
<protein>
    <submittedName>
        <fullName evidence="2">Uncharacterized protein</fullName>
    </submittedName>
</protein>
<dbReference type="AlphaFoldDB" id="A0AAV8VNZ8"/>
<organism evidence="2 3">
    <name type="scientific">Exocentrus adspersus</name>
    <dbReference type="NCBI Taxonomy" id="1586481"/>
    <lineage>
        <taxon>Eukaryota</taxon>
        <taxon>Metazoa</taxon>
        <taxon>Ecdysozoa</taxon>
        <taxon>Arthropoda</taxon>
        <taxon>Hexapoda</taxon>
        <taxon>Insecta</taxon>
        <taxon>Pterygota</taxon>
        <taxon>Neoptera</taxon>
        <taxon>Endopterygota</taxon>
        <taxon>Coleoptera</taxon>
        <taxon>Polyphaga</taxon>
        <taxon>Cucujiformia</taxon>
        <taxon>Chrysomeloidea</taxon>
        <taxon>Cerambycidae</taxon>
        <taxon>Lamiinae</taxon>
        <taxon>Acanthocinini</taxon>
        <taxon>Exocentrus</taxon>
    </lineage>
</organism>
<name>A0AAV8VNZ8_9CUCU</name>
<evidence type="ECO:0000313" key="3">
    <source>
        <dbReference type="Proteomes" id="UP001159042"/>
    </source>
</evidence>
<comment type="caution">
    <text evidence="2">The sequence shown here is derived from an EMBL/GenBank/DDBJ whole genome shotgun (WGS) entry which is preliminary data.</text>
</comment>
<feature type="signal peptide" evidence="1">
    <location>
        <begin position="1"/>
        <end position="21"/>
    </location>
</feature>
<sequence>MMYSISVLCFLNIFVLSSTNGFLMVDKLRWDFANLEEELWKYVLDEYNNYGSNSTDDPGVTLIGVFNNFDKKLQKPVAVPKGRRLDS</sequence>
<evidence type="ECO:0000313" key="2">
    <source>
        <dbReference type="EMBL" id="KAJ8915968.1"/>
    </source>
</evidence>
<reference evidence="2 3" key="1">
    <citation type="journal article" date="2023" name="Insect Mol. Biol.">
        <title>Genome sequencing provides insights into the evolution of gene families encoding plant cell wall-degrading enzymes in longhorned beetles.</title>
        <authorList>
            <person name="Shin N.R."/>
            <person name="Okamura Y."/>
            <person name="Kirsch R."/>
            <person name="Pauchet Y."/>
        </authorList>
    </citation>
    <scope>NUCLEOTIDE SEQUENCE [LARGE SCALE GENOMIC DNA]</scope>
    <source>
        <strain evidence="2">EAD_L_NR</strain>
    </source>
</reference>
<dbReference type="Proteomes" id="UP001159042">
    <property type="component" value="Unassembled WGS sequence"/>
</dbReference>
<gene>
    <name evidence="2" type="ORF">NQ315_016645</name>
</gene>